<evidence type="ECO:0000313" key="4">
    <source>
        <dbReference type="EMBL" id="MBB3194184.1"/>
    </source>
</evidence>
<accession>A0ABR6GQ49</accession>
<dbReference type="InterPro" id="IPR036237">
    <property type="entry name" value="Xyl_isomerase-like_sf"/>
</dbReference>
<dbReference type="PANTHER" id="PTHR43489">
    <property type="entry name" value="ISOMERASE"/>
    <property type="match status" value="1"/>
</dbReference>
<name>A0ABR6GQ49_9BURK</name>
<keyword evidence="5" id="KW-1185">Reference proteome</keyword>
<dbReference type="Proteomes" id="UP000574369">
    <property type="component" value="Unassembled WGS sequence"/>
</dbReference>
<dbReference type="EMBL" id="JACHXO010000002">
    <property type="protein sequence ID" value="MBB3194184.1"/>
    <property type="molecule type" value="Genomic_DNA"/>
</dbReference>
<dbReference type="EC" id="5.3.1.22" evidence="4"/>
<dbReference type="GO" id="GO:0008903">
    <property type="term" value="F:hydroxypyruvate isomerase activity"/>
    <property type="evidence" value="ECO:0007669"/>
    <property type="project" value="UniProtKB-EC"/>
</dbReference>
<evidence type="ECO:0000256" key="1">
    <source>
        <dbReference type="ARBA" id="ARBA00023235"/>
    </source>
</evidence>
<dbReference type="InterPro" id="IPR050417">
    <property type="entry name" value="Sugar_Epim/Isomerase"/>
</dbReference>
<protein>
    <submittedName>
        <fullName evidence="4">Hydroxypyruvate isomerase</fullName>
        <ecNumber evidence="4">5.3.1.22</ecNumber>
    </submittedName>
</protein>
<reference evidence="4 5" key="1">
    <citation type="submission" date="2020-08" db="EMBL/GenBank/DDBJ databases">
        <title>Genomic Encyclopedia of Type Strains, Phase III (KMG-III): the genomes of soil and plant-associated and newly described type strains.</title>
        <authorList>
            <person name="Whitman W."/>
        </authorList>
    </citation>
    <scope>NUCLEOTIDE SEQUENCE [LARGE SCALE GENOMIC DNA]</scope>
    <source>
        <strain evidence="4 5">CECT 7247</strain>
    </source>
</reference>
<dbReference type="InterPro" id="IPR026040">
    <property type="entry name" value="HyI-like"/>
</dbReference>
<dbReference type="RefSeq" id="WP_088450080.1">
    <property type="nucleotide sequence ID" value="NZ_JACHXO010000002.1"/>
</dbReference>
<keyword evidence="1 2" id="KW-0413">Isomerase</keyword>
<sequence length="277" mass="30192">MPQFAANISWLYPDLPFLDRIAAAARDGFTAVECTFPYDRPLRVLQDRLNEALMHLVLMNAPSGDWAAGERGLASLPEREADFRLSIQLGADWAQALACPRLHILAGCPAPGAHLATAWAVYEERLRWALEATQGSGLTLMIEPINAHDMPGYLLTEQAQAHAVAARIGSPRLKVQMDLYHCQRTEGDVLAQIRHWLPTGQVGHFQIAGVPSRCEPDQGELPAAAALALIDELSADTGWSGWVGCEYRPSRDAAAGGTSAGLDWLRPWRPEATMNAP</sequence>
<dbReference type="SUPFAM" id="SSF51658">
    <property type="entry name" value="Xylose isomerase-like"/>
    <property type="match status" value="1"/>
</dbReference>
<evidence type="ECO:0000313" key="5">
    <source>
        <dbReference type="Proteomes" id="UP000574369"/>
    </source>
</evidence>
<dbReference type="InterPro" id="IPR013022">
    <property type="entry name" value="Xyl_isomerase-like_TIM-brl"/>
</dbReference>
<organism evidence="4 5">
    <name type="scientific">Roseateles terrae</name>
    <dbReference type="NCBI Taxonomy" id="431060"/>
    <lineage>
        <taxon>Bacteria</taxon>
        <taxon>Pseudomonadati</taxon>
        <taxon>Pseudomonadota</taxon>
        <taxon>Betaproteobacteria</taxon>
        <taxon>Burkholderiales</taxon>
        <taxon>Sphaerotilaceae</taxon>
        <taxon>Roseateles</taxon>
    </lineage>
</organism>
<dbReference type="PANTHER" id="PTHR43489:SF6">
    <property type="entry name" value="HYDROXYPYRUVATE ISOMERASE-RELATED"/>
    <property type="match status" value="1"/>
</dbReference>
<dbReference type="Pfam" id="PF01261">
    <property type="entry name" value="AP_endonuc_2"/>
    <property type="match status" value="1"/>
</dbReference>
<feature type="domain" description="Xylose isomerase-like TIM barrel" evidence="3">
    <location>
        <begin position="21"/>
        <end position="267"/>
    </location>
</feature>
<dbReference type="Gene3D" id="3.20.20.150">
    <property type="entry name" value="Divalent-metal-dependent TIM barrel enzymes"/>
    <property type="match status" value="1"/>
</dbReference>
<evidence type="ECO:0000256" key="2">
    <source>
        <dbReference type="PIRNR" id="PIRNR006241"/>
    </source>
</evidence>
<comment type="similarity">
    <text evidence="2">Belongs to the hyi family.</text>
</comment>
<comment type="caution">
    <text evidence="4">The sequence shown here is derived from an EMBL/GenBank/DDBJ whole genome shotgun (WGS) entry which is preliminary data.</text>
</comment>
<gene>
    <name evidence="4" type="ORF">FHS28_001569</name>
</gene>
<evidence type="ECO:0000259" key="3">
    <source>
        <dbReference type="Pfam" id="PF01261"/>
    </source>
</evidence>
<proteinExistence type="inferred from homology"/>
<dbReference type="PIRSF" id="PIRSF006241">
    <property type="entry name" value="HyI"/>
    <property type="match status" value="1"/>
</dbReference>